<dbReference type="Proteomes" id="UP000681967">
    <property type="component" value="Unassembled WGS sequence"/>
</dbReference>
<evidence type="ECO:0000313" key="2">
    <source>
        <dbReference type="EMBL" id="CAF4412260.1"/>
    </source>
</evidence>
<feature type="non-terminal residue" evidence="4">
    <location>
        <position position="91"/>
    </location>
</feature>
<dbReference type="AlphaFoldDB" id="A0A821FW45"/>
<gene>
    <name evidence="1" type="ORF">BYL167_LOCUS27704</name>
    <name evidence="3" type="ORF">GIL414_LOCUS31519</name>
    <name evidence="4" type="ORF">OVN521_LOCUS46950</name>
    <name evidence="2" type="ORF">SMN809_LOCUS30950</name>
</gene>
<keyword evidence="5" id="KW-1185">Reference proteome</keyword>
<name>A0A821FW45_9BILA</name>
<dbReference type="EMBL" id="CAJOBG010088335">
    <property type="protein sequence ID" value="CAF4656028.1"/>
    <property type="molecule type" value="Genomic_DNA"/>
</dbReference>
<feature type="non-terminal residue" evidence="4">
    <location>
        <position position="1"/>
    </location>
</feature>
<sequence>TRFEDTPSIFLSMKSCLDVSSLYEQVVLIGQQTLEDYGQSALQELLDFTILNSIDIQLNITAIQQQYAEWKRRCLFEIADKDTFAIWTTDG</sequence>
<dbReference type="EMBL" id="CAJOBJ010064013">
    <property type="protein sequence ID" value="CAF4430458.1"/>
    <property type="molecule type" value="Genomic_DNA"/>
</dbReference>
<evidence type="ECO:0000313" key="5">
    <source>
        <dbReference type="Proteomes" id="UP000663866"/>
    </source>
</evidence>
<evidence type="ECO:0000313" key="4">
    <source>
        <dbReference type="EMBL" id="CAF4656028.1"/>
    </source>
</evidence>
<dbReference type="Proteomes" id="UP000663866">
    <property type="component" value="Unassembled WGS sequence"/>
</dbReference>
<evidence type="ECO:0000313" key="3">
    <source>
        <dbReference type="EMBL" id="CAF4430458.1"/>
    </source>
</evidence>
<dbReference type="EMBL" id="CAJOBH010036737">
    <property type="protein sequence ID" value="CAF4306329.1"/>
    <property type="molecule type" value="Genomic_DNA"/>
</dbReference>
<accession>A0A821FW45</accession>
<proteinExistence type="predicted"/>
<dbReference type="Proteomes" id="UP000681720">
    <property type="component" value="Unassembled WGS sequence"/>
</dbReference>
<organism evidence="4 5">
    <name type="scientific">Rotaria magnacalcarata</name>
    <dbReference type="NCBI Taxonomy" id="392030"/>
    <lineage>
        <taxon>Eukaryota</taxon>
        <taxon>Metazoa</taxon>
        <taxon>Spiralia</taxon>
        <taxon>Gnathifera</taxon>
        <taxon>Rotifera</taxon>
        <taxon>Eurotatoria</taxon>
        <taxon>Bdelloidea</taxon>
        <taxon>Philodinida</taxon>
        <taxon>Philodinidae</taxon>
        <taxon>Rotaria</taxon>
    </lineage>
</organism>
<dbReference type="EMBL" id="CAJOBI010060275">
    <property type="protein sequence ID" value="CAF4412260.1"/>
    <property type="molecule type" value="Genomic_DNA"/>
</dbReference>
<dbReference type="Proteomes" id="UP000676336">
    <property type="component" value="Unassembled WGS sequence"/>
</dbReference>
<evidence type="ECO:0000313" key="1">
    <source>
        <dbReference type="EMBL" id="CAF4306329.1"/>
    </source>
</evidence>
<protein>
    <submittedName>
        <fullName evidence="4">Uncharacterized protein</fullName>
    </submittedName>
</protein>
<reference evidence="4" key="1">
    <citation type="submission" date="2021-02" db="EMBL/GenBank/DDBJ databases">
        <authorList>
            <person name="Nowell W R."/>
        </authorList>
    </citation>
    <scope>NUCLEOTIDE SEQUENCE</scope>
</reference>
<comment type="caution">
    <text evidence="4">The sequence shown here is derived from an EMBL/GenBank/DDBJ whole genome shotgun (WGS) entry which is preliminary data.</text>
</comment>